<proteinExistence type="predicted"/>
<comment type="caution">
    <text evidence="2">The sequence shown here is derived from an EMBL/GenBank/DDBJ whole genome shotgun (WGS) entry which is preliminary data.</text>
</comment>
<dbReference type="RefSeq" id="WP_172472193.1">
    <property type="nucleotide sequence ID" value="NZ_BLMI01000080.1"/>
</dbReference>
<sequence>MKKLLIALLFLGMLVMMTSPNEESQKQKQRNIERIEENIKDYISE</sequence>
<dbReference type="EMBL" id="BLMI01000080">
    <property type="protein sequence ID" value="GFI40744.1"/>
    <property type="molecule type" value="Genomic_DNA"/>
</dbReference>
<evidence type="ECO:0000313" key="2">
    <source>
        <dbReference type="EMBL" id="GFI40744.1"/>
    </source>
</evidence>
<gene>
    <name evidence="2" type="ORF">IMSAGC017_00779</name>
</gene>
<feature type="signal peptide" evidence="1">
    <location>
        <begin position="1"/>
        <end position="21"/>
    </location>
</feature>
<dbReference type="Proteomes" id="UP000490821">
    <property type="component" value="Unassembled WGS sequence"/>
</dbReference>
<evidence type="ECO:0000256" key="1">
    <source>
        <dbReference type="SAM" id="SignalP"/>
    </source>
</evidence>
<evidence type="ECO:0000313" key="3">
    <source>
        <dbReference type="Proteomes" id="UP000490821"/>
    </source>
</evidence>
<dbReference type="AlphaFoldDB" id="A0A829ZCN7"/>
<protein>
    <submittedName>
        <fullName evidence="2">Uncharacterized protein</fullName>
    </submittedName>
</protein>
<keyword evidence="1" id="KW-0732">Signal</keyword>
<accession>A0A829ZCN7</accession>
<reference evidence="2 3" key="1">
    <citation type="journal article" date="2020" name="Microbiome">
        <title>Single-cell genomics of uncultured bacteria reveals dietary fiber responders in the mouse gut microbiota.</title>
        <authorList>
            <person name="Chijiiwa R."/>
            <person name="Hosokawa M."/>
            <person name="Kogawa M."/>
            <person name="Nishikawa Y."/>
            <person name="Ide K."/>
            <person name="Sakanashi C."/>
            <person name="Takahashi K."/>
            <person name="Takeyama H."/>
        </authorList>
    </citation>
    <scope>NUCLEOTIDE SEQUENCE [LARGE SCALE GENOMIC DNA]</scope>
    <source>
        <strain evidence="2">IMSAGC_017</strain>
    </source>
</reference>
<feature type="chain" id="PRO_5039644551" evidence="1">
    <location>
        <begin position="22"/>
        <end position="45"/>
    </location>
</feature>
<organism evidence="2 3">
    <name type="scientific">Thomasclavelia cocleata</name>
    <dbReference type="NCBI Taxonomy" id="69824"/>
    <lineage>
        <taxon>Bacteria</taxon>
        <taxon>Bacillati</taxon>
        <taxon>Bacillota</taxon>
        <taxon>Erysipelotrichia</taxon>
        <taxon>Erysipelotrichales</taxon>
        <taxon>Coprobacillaceae</taxon>
        <taxon>Thomasclavelia</taxon>
    </lineage>
</organism>
<name>A0A829ZCN7_9FIRM</name>